<name>A0A2K3Q1H0_9HYPO</name>
<proteinExistence type="predicted"/>
<organism evidence="7 8">
    <name type="scientific">Tolypocladium capitatum</name>
    <dbReference type="NCBI Taxonomy" id="45235"/>
    <lineage>
        <taxon>Eukaryota</taxon>
        <taxon>Fungi</taxon>
        <taxon>Dikarya</taxon>
        <taxon>Ascomycota</taxon>
        <taxon>Pezizomycotina</taxon>
        <taxon>Sordariomycetes</taxon>
        <taxon>Hypocreomycetidae</taxon>
        <taxon>Hypocreales</taxon>
        <taxon>Ophiocordycipitaceae</taxon>
        <taxon>Tolypocladium</taxon>
    </lineage>
</organism>
<feature type="transmembrane region" description="Helical" evidence="6">
    <location>
        <begin position="209"/>
        <end position="230"/>
    </location>
</feature>
<evidence type="ECO:0000256" key="5">
    <source>
        <dbReference type="ARBA" id="ARBA00023136"/>
    </source>
</evidence>
<feature type="transmembrane region" description="Helical" evidence="6">
    <location>
        <begin position="360"/>
        <end position="379"/>
    </location>
</feature>
<feature type="transmembrane region" description="Helical" evidence="6">
    <location>
        <begin position="412"/>
        <end position="430"/>
    </location>
</feature>
<dbReference type="Gene3D" id="1.20.1250.20">
    <property type="entry name" value="MFS general substrate transporter like domains"/>
    <property type="match status" value="1"/>
</dbReference>
<evidence type="ECO:0000256" key="4">
    <source>
        <dbReference type="ARBA" id="ARBA00022989"/>
    </source>
</evidence>
<evidence type="ECO:0000256" key="2">
    <source>
        <dbReference type="ARBA" id="ARBA00022448"/>
    </source>
</evidence>
<evidence type="ECO:0000256" key="3">
    <source>
        <dbReference type="ARBA" id="ARBA00022692"/>
    </source>
</evidence>
<protein>
    <recommendedName>
        <fullName evidence="9">Transporter</fullName>
    </recommendedName>
</protein>
<dbReference type="OrthoDB" id="1935484at2759"/>
<evidence type="ECO:0000256" key="1">
    <source>
        <dbReference type="ARBA" id="ARBA00004141"/>
    </source>
</evidence>
<dbReference type="GO" id="GO:0016020">
    <property type="term" value="C:membrane"/>
    <property type="evidence" value="ECO:0007669"/>
    <property type="project" value="UniProtKB-SubCell"/>
</dbReference>
<dbReference type="SUPFAM" id="SSF103473">
    <property type="entry name" value="MFS general substrate transporter"/>
    <property type="match status" value="1"/>
</dbReference>
<sequence>MATVFSRDIGSKGASSVSITSLNSNIPPLGVPPEGKRSWFQRSPFVDKDAVATQPSVFDDPITAEKYHPRADWENVHRFDPLFRWTWRDEFRLVRKIDLYIIVWACIMFMALELDRANISQALTDNLLGNLKMTPNGTLQPGKYSVQTELPPRRATFAVGLQMDGPGSLDPNADQPMEPRGWQPGGFIPDIVLYLSYFYTHAELSIRLGFFWTAMSIADILSALFAYGLLHMRGIGGQAGWRWLFLIEGLLTLVIGSFSWLLMPAGPCQTASWFRGKKGWFTEQEEKIIVNRVLREDPSKSSMHNREPVTPKLLWQSLKDYDLWPIYILGLVFQIPMTPQSQYLTLILQGLGFNTFQTNLLTIPNTVLHIIAMIGLTYLSELTSQLTIVALLGQIWAFPFLVYMAVVDTSTTNRWVIWTVITLLLAYPNAHPIQVAWNSRNSNAVRSRTVSAACYNMFVQAGVIVSANIYRDGMSPFRKSHSTHAVLTPLALDDRPRYVRGNRQLLAIVCANIVIYGLVKVFYVQRNKKRDRKWTSMTEEQRLEYLSTTTDQGNKRLDFRFDH</sequence>
<keyword evidence="5 6" id="KW-0472">Membrane</keyword>
<keyword evidence="2" id="KW-0813">Transport</keyword>
<keyword evidence="8" id="KW-1185">Reference proteome</keyword>
<feature type="transmembrane region" description="Helical" evidence="6">
    <location>
        <begin position="386"/>
        <end position="406"/>
    </location>
</feature>
<evidence type="ECO:0000313" key="8">
    <source>
        <dbReference type="Proteomes" id="UP000236621"/>
    </source>
</evidence>
<dbReference type="EMBL" id="NRSZ01001244">
    <property type="protein sequence ID" value="PNY21348.1"/>
    <property type="molecule type" value="Genomic_DNA"/>
</dbReference>
<dbReference type="PANTHER" id="PTHR43791:SF65">
    <property type="entry name" value="MAJOR FACILITATOR SUPERFAMILY (MFS) PROFILE DOMAIN-CONTAINING PROTEIN-RELATED"/>
    <property type="match status" value="1"/>
</dbReference>
<feature type="transmembrane region" description="Helical" evidence="6">
    <location>
        <begin position="242"/>
        <end position="263"/>
    </location>
</feature>
<evidence type="ECO:0008006" key="9">
    <source>
        <dbReference type="Google" id="ProtNLM"/>
    </source>
</evidence>
<dbReference type="STRING" id="45235.A0A2K3Q1H0"/>
<comment type="subcellular location">
    <subcellularLocation>
        <location evidence="1">Membrane</location>
        <topology evidence="1">Multi-pass membrane protein</topology>
    </subcellularLocation>
</comment>
<dbReference type="InterPro" id="IPR036259">
    <property type="entry name" value="MFS_trans_sf"/>
</dbReference>
<accession>A0A2K3Q1H0</accession>
<dbReference type="PANTHER" id="PTHR43791">
    <property type="entry name" value="PERMEASE-RELATED"/>
    <property type="match status" value="1"/>
</dbReference>
<dbReference type="AlphaFoldDB" id="A0A2K3Q1H0"/>
<keyword evidence="4 6" id="KW-1133">Transmembrane helix</keyword>
<gene>
    <name evidence="7" type="ORF">TCAP_07245</name>
</gene>
<dbReference type="Proteomes" id="UP000236621">
    <property type="component" value="Unassembled WGS sequence"/>
</dbReference>
<feature type="transmembrane region" description="Helical" evidence="6">
    <location>
        <begin position="450"/>
        <end position="470"/>
    </location>
</feature>
<keyword evidence="3 6" id="KW-0812">Transmembrane</keyword>
<feature type="transmembrane region" description="Helical" evidence="6">
    <location>
        <begin position="505"/>
        <end position="523"/>
    </location>
</feature>
<evidence type="ECO:0000313" key="7">
    <source>
        <dbReference type="EMBL" id="PNY21348.1"/>
    </source>
</evidence>
<evidence type="ECO:0000256" key="6">
    <source>
        <dbReference type="SAM" id="Phobius"/>
    </source>
</evidence>
<dbReference type="GO" id="GO:0022857">
    <property type="term" value="F:transmembrane transporter activity"/>
    <property type="evidence" value="ECO:0007669"/>
    <property type="project" value="TreeGrafter"/>
</dbReference>
<comment type="caution">
    <text evidence="7">The sequence shown here is derived from an EMBL/GenBank/DDBJ whole genome shotgun (WGS) entry which is preliminary data.</text>
</comment>
<reference evidence="7 8" key="1">
    <citation type="submission" date="2017-08" db="EMBL/GenBank/DDBJ databases">
        <title>Harnessing the power of phylogenomics to disentangle the directionality and signatures of interkingdom host jumping in the parasitic fungal genus Tolypocladium.</title>
        <authorList>
            <person name="Quandt C.A."/>
            <person name="Patterson W."/>
            <person name="Spatafora J.W."/>
        </authorList>
    </citation>
    <scope>NUCLEOTIDE SEQUENCE [LARGE SCALE GENOMIC DNA]</scope>
    <source>
        <strain evidence="7 8">CBS 113982</strain>
    </source>
</reference>